<proteinExistence type="predicted"/>
<dbReference type="SMART" id="SM00404">
    <property type="entry name" value="PTPc_motif"/>
    <property type="match status" value="1"/>
</dbReference>
<evidence type="ECO:0000259" key="1">
    <source>
        <dbReference type="PROSITE" id="PS50055"/>
    </source>
</evidence>
<organism evidence="3 4">
    <name type="scientific">Sorghum bicolor</name>
    <name type="common">Sorghum</name>
    <name type="synonym">Sorghum vulgare</name>
    <dbReference type="NCBI Taxonomy" id="4558"/>
    <lineage>
        <taxon>Eukaryota</taxon>
        <taxon>Viridiplantae</taxon>
        <taxon>Streptophyta</taxon>
        <taxon>Embryophyta</taxon>
        <taxon>Tracheophyta</taxon>
        <taxon>Spermatophyta</taxon>
        <taxon>Magnoliopsida</taxon>
        <taxon>Liliopsida</taxon>
        <taxon>Poales</taxon>
        <taxon>Poaceae</taxon>
        <taxon>PACMAD clade</taxon>
        <taxon>Panicoideae</taxon>
        <taxon>Andropogonodae</taxon>
        <taxon>Andropogoneae</taxon>
        <taxon>Sorghinae</taxon>
        <taxon>Sorghum</taxon>
    </lineage>
</organism>
<evidence type="ECO:0000259" key="2">
    <source>
        <dbReference type="PROSITE" id="PS50056"/>
    </source>
</evidence>
<dbReference type="PANTHER" id="PTHR19134">
    <property type="entry name" value="RECEPTOR-TYPE TYROSINE-PROTEIN PHOSPHATASE"/>
    <property type="match status" value="1"/>
</dbReference>
<dbReference type="Pfam" id="PF00102">
    <property type="entry name" value="Y_phosphatase"/>
    <property type="match status" value="1"/>
</dbReference>
<dbReference type="SUPFAM" id="SSF52799">
    <property type="entry name" value="(Phosphotyrosine protein) phosphatases II"/>
    <property type="match status" value="1"/>
</dbReference>
<protein>
    <recommendedName>
        <fullName evidence="5">Tyrosine-protein phosphatase domain-containing protein</fullName>
    </recommendedName>
</protein>
<accession>A0A921QGY7</accession>
<feature type="domain" description="Tyrosine-protein phosphatase" evidence="1">
    <location>
        <begin position="6"/>
        <end position="78"/>
    </location>
</feature>
<dbReference type="PROSITE" id="PS50055">
    <property type="entry name" value="TYR_PHOSPHATASE_PTP"/>
    <property type="match status" value="1"/>
</dbReference>
<dbReference type="InterPro" id="IPR000387">
    <property type="entry name" value="Tyr_Pase_dom"/>
</dbReference>
<name>A0A921QGY7_SORBI</name>
<dbReference type="InterPro" id="IPR003595">
    <property type="entry name" value="Tyr_Pase_cat"/>
</dbReference>
<dbReference type="Proteomes" id="UP000807115">
    <property type="component" value="Chromosome 8"/>
</dbReference>
<dbReference type="Gene3D" id="3.90.190.10">
    <property type="entry name" value="Protein tyrosine phosphatase superfamily"/>
    <property type="match status" value="1"/>
</dbReference>
<feature type="domain" description="Tyrosine specific protein phosphatases" evidence="2">
    <location>
        <begin position="18"/>
        <end position="69"/>
    </location>
</feature>
<comment type="caution">
    <text evidence="3">The sequence shown here is derived from an EMBL/GenBank/DDBJ whole genome shotgun (WGS) entry which is preliminary data.</text>
</comment>
<dbReference type="AlphaFoldDB" id="A0A921QGY7"/>
<dbReference type="GO" id="GO:0004725">
    <property type="term" value="F:protein tyrosine phosphatase activity"/>
    <property type="evidence" value="ECO:0007669"/>
    <property type="project" value="InterPro"/>
</dbReference>
<dbReference type="InterPro" id="IPR050348">
    <property type="entry name" value="Protein-Tyr_Phosphatase"/>
</dbReference>
<dbReference type="PROSITE" id="PS50056">
    <property type="entry name" value="TYR_PHOSPHATASE_2"/>
    <property type="match status" value="1"/>
</dbReference>
<evidence type="ECO:0008006" key="5">
    <source>
        <dbReference type="Google" id="ProtNLM"/>
    </source>
</evidence>
<sequence length="87" mass="10192">MSESDCSDAQIRRVNRFSTGIERTGAYLTIHTTIERILLRDKSSYELVETVKNFRSQRLGMVQTEEQYKFCYRAIADELKDLLNSDH</sequence>
<evidence type="ECO:0000313" key="4">
    <source>
        <dbReference type="Proteomes" id="UP000807115"/>
    </source>
</evidence>
<dbReference type="InterPro" id="IPR029021">
    <property type="entry name" value="Prot-tyrosine_phosphatase-like"/>
</dbReference>
<gene>
    <name evidence="3" type="ORF">BDA96_08G059300</name>
</gene>
<dbReference type="PRINTS" id="PR00700">
    <property type="entry name" value="PRTYPHPHTASE"/>
</dbReference>
<dbReference type="EMBL" id="CM027687">
    <property type="protein sequence ID" value="KAG0520266.1"/>
    <property type="molecule type" value="Genomic_DNA"/>
</dbReference>
<reference evidence="3" key="2">
    <citation type="submission" date="2020-10" db="EMBL/GenBank/DDBJ databases">
        <authorList>
            <person name="Cooper E.A."/>
            <person name="Brenton Z.W."/>
            <person name="Flinn B.S."/>
            <person name="Jenkins J."/>
            <person name="Shu S."/>
            <person name="Flowers D."/>
            <person name="Luo F."/>
            <person name="Wang Y."/>
            <person name="Xia P."/>
            <person name="Barry K."/>
            <person name="Daum C."/>
            <person name="Lipzen A."/>
            <person name="Yoshinaga Y."/>
            <person name="Schmutz J."/>
            <person name="Saski C."/>
            <person name="Vermerris W."/>
            <person name="Kresovich S."/>
        </authorList>
    </citation>
    <scope>NUCLEOTIDE SEQUENCE</scope>
</reference>
<dbReference type="InterPro" id="IPR000242">
    <property type="entry name" value="PTP_cat"/>
</dbReference>
<reference evidence="3" key="1">
    <citation type="journal article" date="2019" name="BMC Genomics">
        <title>A new reference genome for Sorghum bicolor reveals high levels of sequence similarity between sweet and grain genotypes: implications for the genetics of sugar metabolism.</title>
        <authorList>
            <person name="Cooper E.A."/>
            <person name="Brenton Z.W."/>
            <person name="Flinn B.S."/>
            <person name="Jenkins J."/>
            <person name="Shu S."/>
            <person name="Flowers D."/>
            <person name="Luo F."/>
            <person name="Wang Y."/>
            <person name="Xia P."/>
            <person name="Barry K."/>
            <person name="Daum C."/>
            <person name="Lipzen A."/>
            <person name="Yoshinaga Y."/>
            <person name="Schmutz J."/>
            <person name="Saski C."/>
            <person name="Vermerris W."/>
            <person name="Kresovich S."/>
        </authorList>
    </citation>
    <scope>NUCLEOTIDE SEQUENCE</scope>
</reference>
<evidence type="ECO:0000313" key="3">
    <source>
        <dbReference type="EMBL" id="KAG0520266.1"/>
    </source>
</evidence>
<dbReference type="PANTHER" id="PTHR19134:SF449">
    <property type="entry name" value="TYROSINE-PROTEIN PHOSPHATASE 1"/>
    <property type="match status" value="1"/>
</dbReference>